<keyword evidence="4 7" id="KW-0808">Transferase</keyword>
<feature type="site" description="Positions MEP for the nucleophilic attack" evidence="7">
    <location>
        <position position="212"/>
    </location>
</feature>
<feature type="site" description="Transition state stabilizer" evidence="7">
    <location>
        <position position="19"/>
    </location>
</feature>
<dbReference type="InterPro" id="IPR001228">
    <property type="entry name" value="IspD"/>
</dbReference>
<comment type="function">
    <text evidence="7">Catalyzes the formation of 4-diphosphocytidyl-2-C-methyl-D-erythritol from CTP and 2-C-methyl-D-erythritol 4-phosphate (MEP).</text>
</comment>
<dbReference type="EC" id="2.7.7.60" evidence="7"/>
<dbReference type="HAMAP" id="MF_00108">
    <property type="entry name" value="IspD"/>
    <property type="match status" value="1"/>
</dbReference>
<evidence type="ECO:0000256" key="1">
    <source>
        <dbReference type="ARBA" id="ARBA00001282"/>
    </source>
</evidence>
<feature type="site" description="Transition state stabilizer" evidence="7">
    <location>
        <position position="26"/>
    </location>
</feature>
<keyword evidence="6 7" id="KW-0414">Isoprene biosynthesis</keyword>
<protein>
    <recommendedName>
        <fullName evidence="7">2-C-methyl-D-erythritol 4-phosphate cytidylyltransferase</fullName>
        <ecNumber evidence="7">2.7.7.60</ecNumber>
    </recommendedName>
    <alternativeName>
        <fullName evidence="7">4-diphosphocytidyl-2C-methyl-D-erythritol synthase</fullName>
    </alternativeName>
    <alternativeName>
        <fullName evidence="7">MEP cytidylyltransferase</fullName>
        <shortName evidence="7">MCT</shortName>
    </alternativeName>
</protein>
<dbReference type="Gene3D" id="3.90.550.10">
    <property type="entry name" value="Spore Coat Polysaccharide Biosynthesis Protein SpsA, Chain A"/>
    <property type="match status" value="1"/>
</dbReference>
<sequence>MSTTSQFPVILPAAGIGKRMQSDIPKQYLVILGKTIIEHTITSLLSHPNVSYVVIVLSSNDTIFQTLPLASNPRVKTTLGGKERADSVLAGLQYLSAQEKWVLVHDAARPCLKHDDLSNLLALTKSGETGGILASPVRDTMKRGDSNGTIAHTESRDNLWHALTPQLFPLQQLKSALIEAQQKHVPITDEASAIEFVNQNVLLVEGSASNIKVTKPEDLMLAEFYLSQQANQAHFKDHT</sequence>
<dbReference type="EMBL" id="JAWDIO010000002">
    <property type="protein sequence ID" value="MDU0353858.1"/>
    <property type="molecule type" value="Genomic_DNA"/>
</dbReference>
<comment type="caution">
    <text evidence="8">The sequence shown here is derived from an EMBL/GenBank/DDBJ whole genome shotgun (WGS) entry which is preliminary data.</text>
</comment>
<evidence type="ECO:0000256" key="5">
    <source>
        <dbReference type="ARBA" id="ARBA00022695"/>
    </source>
</evidence>
<dbReference type="CDD" id="cd02516">
    <property type="entry name" value="CDP-ME_synthetase"/>
    <property type="match status" value="1"/>
</dbReference>
<keyword evidence="5 7" id="KW-0548">Nucleotidyltransferase</keyword>
<dbReference type="RefSeq" id="WP_316025500.1">
    <property type="nucleotide sequence ID" value="NZ_JAWDIO010000002.1"/>
</dbReference>
<dbReference type="PANTHER" id="PTHR32125:SF4">
    <property type="entry name" value="2-C-METHYL-D-ERYTHRITOL 4-PHOSPHATE CYTIDYLYLTRANSFERASE, CHLOROPLASTIC"/>
    <property type="match status" value="1"/>
</dbReference>
<dbReference type="Proteomes" id="UP001247805">
    <property type="component" value="Unassembled WGS sequence"/>
</dbReference>
<evidence type="ECO:0000313" key="9">
    <source>
        <dbReference type="Proteomes" id="UP001247805"/>
    </source>
</evidence>
<comment type="similarity">
    <text evidence="3 7">Belongs to the IspD/TarI cytidylyltransferase family. IspD subfamily.</text>
</comment>
<dbReference type="GO" id="GO:0050518">
    <property type="term" value="F:2-C-methyl-D-erythritol 4-phosphate cytidylyltransferase activity"/>
    <property type="evidence" value="ECO:0007669"/>
    <property type="project" value="UniProtKB-EC"/>
</dbReference>
<reference evidence="8 9" key="1">
    <citation type="submission" date="2023-10" db="EMBL/GenBank/DDBJ databases">
        <title>Glaciecola aquimarina strain GGW-M5 nov., isolated from a coastal seawater.</title>
        <authorList>
            <person name="Bayburt H."/>
            <person name="Kim J.M."/>
            <person name="Choi B.J."/>
            <person name="Jeon C.O."/>
        </authorList>
    </citation>
    <scope>NUCLEOTIDE SEQUENCE [LARGE SCALE GENOMIC DNA]</scope>
    <source>
        <strain evidence="8 9">KCTC 32108</strain>
    </source>
</reference>
<organism evidence="8 9">
    <name type="scientific">Paraglaciecola aquimarina</name>
    <dbReference type="NCBI Taxonomy" id="1235557"/>
    <lineage>
        <taxon>Bacteria</taxon>
        <taxon>Pseudomonadati</taxon>
        <taxon>Pseudomonadota</taxon>
        <taxon>Gammaproteobacteria</taxon>
        <taxon>Alteromonadales</taxon>
        <taxon>Alteromonadaceae</taxon>
        <taxon>Paraglaciecola</taxon>
    </lineage>
</organism>
<keyword evidence="9" id="KW-1185">Reference proteome</keyword>
<dbReference type="Pfam" id="PF01128">
    <property type="entry name" value="IspD"/>
    <property type="match status" value="1"/>
</dbReference>
<dbReference type="PROSITE" id="PS01295">
    <property type="entry name" value="ISPD"/>
    <property type="match status" value="1"/>
</dbReference>
<dbReference type="NCBIfam" id="TIGR00453">
    <property type="entry name" value="ispD"/>
    <property type="match status" value="1"/>
</dbReference>
<dbReference type="InterPro" id="IPR018294">
    <property type="entry name" value="ISPD_synthase_CS"/>
</dbReference>
<dbReference type="InterPro" id="IPR034683">
    <property type="entry name" value="IspD/TarI"/>
</dbReference>
<name>A0ABU3SV45_9ALTE</name>
<feature type="site" description="Positions MEP for the nucleophilic attack" evidence="7">
    <location>
        <position position="156"/>
    </location>
</feature>
<evidence type="ECO:0000256" key="3">
    <source>
        <dbReference type="ARBA" id="ARBA00009789"/>
    </source>
</evidence>
<accession>A0ABU3SV45</accession>
<dbReference type="InterPro" id="IPR029044">
    <property type="entry name" value="Nucleotide-diphossugar_trans"/>
</dbReference>
<evidence type="ECO:0000256" key="7">
    <source>
        <dbReference type="HAMAP-Rule" id="MF_00108"/>
    </source>
</evidence>
<evidence type="ECO:0000256" key="4">
    <source>
        <dbReference type="ARBA" id="ARBA00022679"/>
    </source>
</evidence>
<proteinExistence type="inferred from homology"/>
<dbReference type="InterPro" id="IPR050088">
    <property type="entry name" value="IspD/TarI_cytidylyltransf_bact"/>
</dbReference>
<dbReference type="PANTHER" id="PTHR32125">
    <property type="entry name" value="2-C-METHYL-D-ERYTHRITOL 4-PHOSPHATE CYTIDYLYLTRANSFERASE, CHLOROPLASTIC"/>
    <property type="match status" value="1"/>
</dbReference>
<evidence type="ECO:0000256" key="6">
    <source>
        <dbReference type="ARBA" id="ARBA00023229"/>
    </source>
</evidence>
<comment type="pathway">
    <text evidence="2 7">Isoprenoid biosynthesis; isopentenyl diphosphate biosynthesis via DXP pathway; isopentenyl diphosphate from 1-deoxy-D-xylulose 5-phosphate: step 2/6.</text>
</comment>
<comment type="catalytic activity">
    <reaction evidence="1 7">
        <text>2-C-methyl-D-erythritol 4-phosphate + CTP + H(+) = 4-CDP-2-C-methyl-D-erythritol + diphosphate</text>
        <dbReference type="Rhea" id="RHEA:13429"/>
        <dbReference type="ChEBI" id="CHEBI:15378"/>
        <dbReference type="ChEBI" id="CHEBI:33019"/>
        <dbReference type="ChEBI" id="CHEBI:37563"/>
        <dbReference type="ChEBI" id="CHEBI:57823"/>
        <dbReference type="ChEBI" id="CHEBI:58262"/>
        <dbReference type="EC" id="2.7.7.60"/>
    </reaction>
</comment>
<evidence type="ECO:0000256" key="2">
    <source>
        <dbReference type="ARBA" id="ARBA00004787"/>
    </source>
</evidence>
<evidence type="ECO:0000313" key="8">
    <source>
        <dbReference type="EMBL" id="MDU0353858.1"/>
    </source>
</evidence>
<gene>
    <name evidence="7 8" type="primary">ispD</name>
    <name evidence="8" type="ORF">RS130_07885</name>
</gene>
<dbReference type="SUPFAM" id="SSF53448">
    <property type="entry name" value="Nucleotide-diphospho-sugar transferases"/>
    <property type="match status" value="1"/>
</dbReference>